<feature type="transmembrane region" description="Helical" evidence="3">
    <location>
        <begin position="193"/>
        <end position="212"/>
    </location>
</feature>
<dbReference type="SMART" id="SM00267">
    <property type="entry name" value="GGDEF"/>
    <property type="match status" value="1"/>
</dbReference>
<dbReference type="EC" id="2.7.7.65" evidence="1"/>
<feature type="transmembrane region" description="Helical" evidence="3">
    <location>
        <begin position="93"/>
        <end position="111"/>
    </location>
</feature>
<dbReference type="PANTHER" id="PTHR45138:SF9">
    <property type="entry name" value="DIGUANYLATE CYCLASE DGCM-RELATED"/>
    <property type="match status" value="1"/>
</dbReference>
<evidence type="ECO:0000259" key="4">
    <source>
        <dbReference type="PROSITE" id="PS50887"/>
    </source>
</evidence>
<dbReference type="PROSITE" id="PS50887">
    <property type="entry name" value="GGDEF"/>
    <property type="match status" value="1"/>
</dbReference>
<dbReference type="RefSeq" id="WP_128626283.1">
    <property type="nucleotide sequence ID" value="NZ_RKST01000006.1"/>
</dbReference>
<keyword evidence="3" id="KW-0472">Membrane</keyword>
<dbReference type="Pfam" id="PF00990">
    <property type="entry name" value="GGDEF"/>
    <property type="match status" value="1"/>
</dbReference>
<keyword evidence="3" id="KW-0812">Transmembrane</keyword>
<dbReference type="SUPFAM" id="SSF55073">
    <property type="entry name" value="Nucleotide cyclase"/>
    <property type="match status" value="1"/>
</dbReference>
<feature type="transmembrane region" description="Helical" evidence="3">
    <location>
        <begin position="152"/>
        <end position="173"/>
    </location>
</feature>
<protein>
    <recommendedName>
        <fullName evidence="1">diguanylate cyclase</fullName>
        <ecNumber evidence="1">2.7.7.65</ecNumber>
    </recommendedName>
</protein>
<dbReference type="NCBIfam" id="TIGR00254">
    <property type="entry name" value="GGDEF"/>
    <property type="match status" value="1"/>
</dbReference>
<feature type="transmembrane region" description="Helical" evidence="3">
    <location>
        <begin position="123"/>
        <end position="140"/>
    </location>
</feature>
<comment type="caution">
    <text evidence="5">The sequence shown here is derived from an EMBL/GenBank/DDBJ whole genome shotgun (WGS) entry which is preliminary data.</text>
</comment>
<name>A0A432V8G3_9HYPH</name>
<evidence type="ECO:0000256" key="1">
    <source>
        <dbReference type="ARBA" id="ARBA00012528"/>
    </source>
</evidence>
<dbReference type="CDD" id="cd01949">
    <property type="entry name" value="GGDEF"/>
    <property type="match status" value="1"/>
</dbReference>
<dbReference type="OrthoDB" id="9812260at2"/>
<evidence type="ECO:0000313" key="5">
    <source>
        <dbReference type="EMBL" id="RUM98430.1"/>
    </source>
</evidence>
<dbReference type="InterPro" id="IPR000160">
    <property type="entry name" value="GGDEF_dom"/>
</dbReference>
<feature type="transmembrane region" description="Helical" evidence="3">
    <location>
        <begin position="34"/>
        <end position="51"/>
    </location>
</feature>
<evidence type="ECO:0000256" key="3">
    <source>
        <dbReference type="SAM" id="Phobius"/>
    </source>
</evidence>
<dbReference type="InterPro" id="IPR050469">
    <property type="entry name" value="Diguanylate_Cyclase"/>
</dbReference>
<keyword evidence="6" id="KW-1185">Reference proteome</keyword>
<evidence type="ECO:0000313" key="6">
    <source>
        <dbReference type="Proteomes" id="UP000281647"/>
    </source>
</evidence>
<dbReference type="GO" id="GO:0052621">
    <property type="term" value="F:diguanylate cyclase activity"/>
    <property type="evidence" value="ECO:0007669"/>
    <property type="project" value="UniProtKB-EC"/>
</dbReference>
<proteinExistence type="predicted"/>
<dbReference type="AlphaFoldDB" id="A0A432V8G3"/>
<dbReference type="InterPro" id="IPR029787">
    <property type="entry name" value="Nucleotide_cyclase"/>
</dbReference>
<dbReference type="Proteomes" id="UP000281647">
    <property type="component" value="Unassembled WGS sequence"/>
</dbReference>
<feature type="transmembrane region" description="Helical" evidence="3">
    <location>
        <begin position="63"/>
        <end position="81"/>
    </location>
</feature>
<dbReference type="InterPro" id="IPR043128">
    <property type="entry name" value="Rev_trsase/Diguanyl_cyclase"/>
</dbReference>
<comment type="catalytic activity">
    <reaction evidence="2">
        <text>2 GTP = 3',3'-c-di-GMP + 2 diphosphate</text>
        <dbReference type="Rhea" id="RHEA:24898"/>
        <dbReference type="ChEBI" id="CHEBI:33019"/>
        <dbReference type="ChEBI" id="CHEBI:37565"/>
        <dbReference type="ChEBI" id="CHEBI:58805"/>
        <dbReference type="EC" id="2.7.7.65"/>
    </reaction>
</comment>
<sequence length="398" mass="43247">MNGGGFILAINLAVAGLLSASFALVAVYDRKEMAARWIACCYAVGALYYLVEFSIATFGSPRLAIVASFATFLVAMALFNVGMARKYHVPVPWRLLGVVFVVSVVACYSIQDMPRQSFTRMLYYQTPYFVMQAIGAWIVWKARARGRLDTLLMWLLAASSLQFLSKPFLSYFLGGTGLTAQQYIRTDYALFSQSMGTVFAMAIALLLLVILARDILTGVTALSETDSLSSLFNRGGFEHHAEIALRMAERRGTPLALVLCDLDHFKAINDNFGHASGDSVIKRFASFLHTAAEHHLAGRIGGEEFAVILPGTNLTAARLFAEGARSAFSGLPISGLPDSQRVTASFGVAEYAAGETLSELLIRADKALYEAKKDGRDCVRLAFTPPMPGRPGISTLPH</sequence>
<dbReference type="Gene3D" id="3.30.70.270">
    <property type="match status" value="1"/>
</dbReference>
<dbReference type="FunFam" id="3.30.70.270:FF:000001">
    <property type="entry name" value="Diguanylate cyclase domain protein"/>
    <property type="match status" value="1"/>
</dbReference>
<evidence type="ECO:0000256" key="2">
    <source>
        <dbReference type="ARBA" id="ARBA00034247"/>
    </source>
</evidence>
<gene>
    <name evidence="5" type="ORF">EET67_07285</name>
</gene>
<reference evidence="5 6" key="1">
    <citation type="submission" date="2018-11" db="EMBL/GenBank/DDBJ databases">
        <title>Pseudaminobacter arsenicus sp. nov., an arsenic-resistant bacterium isolated from arsenic-rich aquifers.</title>
        <authorList>
            <person name="Mu Y."/>
        </authorList>
    </citation>
    <scope>NUCLEOTIDE SEQUENCE [LARGE SCALE GENOMIC DNA]</scope>
    <source>
        <strain evidence="5 6">CB3</strain>
    </source>
</reference>
<feature type="transmembrane region" description="Helical" evidence="3">
    <location>
        <begin position="6"/>
        <end position="27"/>
    </location>
</feature>
<accession>A0A432V8G3</accession>
<organism evidence="5 6">
    <name type="scientific">Borborobacter arsenicus</name>
    <dbReference type="NCBI Taxonomy" id="1851146"/>
    <lineage>
        <taxon>Bacteria</taxon>
        <taxon>Pseudomonadati</taxon>
        <taxon>Pseudomonadota</taxon>
        <taxon>Alphaproteobacteria</taxon>
        <taxon>Hyphomicrobiales</taxon>
        <taxon>Phyllobacteriaceae</taxon>
        <taxon>Borborobacter</taxon>
    </lineage>
</organism>
<dbReference type="EMBL" id="RKST01000006">
    <property type="protein sequence ID" value="RUM98430.1"/>
    <property type="molecule type" value="Genomic_DNA"/>
</dbReference>
<keyword evidence="3" id="KW-1133">Transmembrane helix</keyword>
<feature type="domain" description="GGDEF" evidence="4">
    <location>
        <begin position="253"/>
        <end position="384"/>
    </location>
</feature>
<dbReference type="PANTHER" id="PTHR45138">
    <property type="entry name" value="REGULATORY COMPONENTS OF SENSORY TRANSDUCTION SYSTEM"/>
    <property type="match status" value="1"/>
</dbReference>